<organism evidence="1 2">
    <name type="scientific">Selenomonas ruminantium subsp. lactilytica (strain NBRC 103574 / TAM6421)</name>
    <dbReference type="NCBI Taxonomy" id="927704"/>
    <lineage>
        <taxon>Bacteria</taxon>
        <taxon>Bacillati</taxon>
        <taxon>Bacillota</taxon>
        <taxon>Negativicutes</taxon>
        <taxon>Selenomonadales</taxon>
        <taxon>Selenomonadaceae</taxon>
        <taxon>Selenomonas</taxon>
    </lineage>
</organism>
<keyword evidence="1" id="KW-0614">Plasmid</keyword>
<proteinExistence type="predicted"/>
<dbReference type="Proteomes" id="UP000007887">
    <property type="component" value="Plasmid pSRC4"/>
</dbReference>
<geneLocation type="plasmid" evidence="1 2">
    <name>pSRC4</name>
</geneLocation>
<evidence type="ECO:0000313" key="1">
    <source>
        <dbReference type="EMBL" id="BAL84748.1"/>
    </source>
</evidence>
<accession>I0GVG1</accession>
<dbReference type="AlphaFoldDB" id="I0GVG1"/>
<reference evidence="1 2" key="1">
    <citation type="submission" date="2011-10" db="EMBL/GenBank/DDBJ databases">
        <title>Whole genome sequence of Selenomonas ruminantium subsp. lactilytica TAM6421.</title>
        <authorList>
            <person name="Oguchi A."/>
            <person name="Ankai A."/>
            <person name="Kaneko J."/>
            <person name="Yamada-Narita S."/>
            <person name="Fukui S."/>
            <person name="Takahashi M."/>
            <person name="Onodera T."/>
            <person name="Kojima S."/>
            <person name="Fushimi T."/>
            <person name="Abe N."/>
            <person name="Kamio Y."/>
            <person name="Yamazaki S."/>
            <person name="Fujita N."/>
        </authorList>
    </citation>
    <scope>NUCLEOTIDE SEQUENCE [LARGE SCALE GENOMIC DNA]</scope>
    <source>
        <strain evidence="2">NBRC 103574 / TAM6421</strain>
        <plasmid evidence="1 2">pSRC4</plasmid>
    </source>
</reference>
<dbReference type="KEGG" id="sri:SELR_pSRC400970"/>
<dbReference type="EMBL" id="AP012294">
    <property type="protein sequence ID" value="BAL84748.1"/>
    <property type="molecule type" value="Genomic_DNA"/>
</dbReference>
<evidence type="ECO:0000313" key="2">
    <source>
        <dbReference type="Proteomes" id="UP000007887"/>
    </source>
</evidence>
<name>I0GVG1_SELRL</name>
<dbReference type="HOGENOM" id="CLU_096077_0_0_9"/>
<sequence length="232" mass="27278">MKTNLEEIRHTTKLLFNAVPIEENKALPGLGICSHPFTTSTISMNPQTGEVLDLTTPDGYKVYRKFMMELIDRSDVGHLYLLINRPYKMTWFKLCREYMSEKDYAKYLKQCWLDEEDPNQDINVSRKEAINFFRSASKKHLMEPADLEYYNNLPDTITIYRGVSPGRERYGLSWTDNREKAEWFKSRYENGKPGVLLTATVSRKYVLCYIDDRNEKELVVDVFKITDKIQEV</sequence>
<dbReference type="RefSeq" id="WP_014426048.1">
    <property type="nucleotide sequence ID" value="NC_017069.1"/>
</dbReference>
<dbReference type="PATRIC" id="fig|927704.6.peg.3512"/>
<protein>
    <submittedName>
        <fullName evidence="1">Uncharacterized protein</fullName>
    </submittedName>
</protein>
<gene>
    <name evidence="1" type="ordered locus">SELR_pSRC400970</name>
</gene>